<evidence type="ECO:0000313" key="2">
    <source>
        <dbReference type="EMBL" id="RRT42612.1"/>
    </source>
</evidence>
<organism evidence="2 3">
    <name type="scientific">Ensete ventricosum</name>
    <name type="common">Abyssinian banana</name>
    <name type="synonym">Musa ensete</name>
    <dbReference type="NCBI Taxonomy" id="4639"/>
    <lineage>
        <taxon>Eukaryota</taxon>
        <taxon>Viridiplantae</taxon>
        <taxon>Streptophyta</taxon>
        <taxon>Embryophyta</taxon>
        <taxon>Tracheophyta</taxon>
        <taxon>Spermatophyta</taxon>
        <taxon>Magnoliopsida</taxon>
        <taxon>Liliopsida</taxon>
        <taxon>Zingiberales</taxon>
        <taxon>Musaceae</taxon>
        <taxon>Ensete</taxon>
    </lineage>
</organism>
<dbReference type="EMBL" id="AMZH03017718">
    <property type="protein sequence ID" value="RRT42612.1"/>
    <property type="molecule type" value="Genomic_DNA"/>
</dbReference>
<sequence>MKKNCNCNNQGLQFRPVPPGTGDTYWSARLPIRGPPATGRFRQKSTIGGRLREKSTVDGRLRKKKGKRRGEERIPRPPDIAARNCLRTVTAHGRFFSRTRRRSVSSRGETDRGR</sequence>
<evidence type="ECO:0000256" key="1">
    <source>
        <dbReference type="SAM" id="MobiDB-lite"/>
    </source>
</evidence>
<reference evidence="2 3" key="1">
    <citation type="journal article" date="2014" name="Agronomy (Basel)">
        <title>A Draft Genome Sequence for Ensete ventricosum, the Drought-Tolerant Tree Against Hunger.</title>
        <authorList>
            <person name="Harrison J."/>
            <person name="Moore K.A."/>
            <person name="Paszkiewicz K."/>
            <person name="Jones T."/>
            <person name="Grant M."/>
            <person name="Ambacheew D."/>
            <person name="Muzemil S."/>
            <person name="Studholme D.J."/>
        </authorList>
    </citation>
    <scope>NUCLEOTIDE SEQUENCE [LARGE SCALE GENOMIC DNA]</scope>
</reference>
<dbReference type="Proteomes" id="UP000287651">
    <property type="component" value="Unassembled WGS sequence"/>
</dbReference>
<name>A0A426XT06_ENSVE</name>
<proteinExistence type="predicted"/>
<comment type="caution">
    <text evidence="2">The sequence shown here is derived from an EMBL/GenBank/DDBJ whole genome shotgun (WGS) entry which is preliminary data.</text>
</comment>
<feature type="compositionally biased region" description="Basic residues" evidence="1">
    <location>
        <begin position="95"/>
        <end position="104"/>
    </location>
</feature>
<gene>
    <name evidence="2" type="ORF">B296_00057010</name>
</gene>
<evidence type="ECO:0000313" key="3">
    <source>
        <dbReference type="Proteomes" id="UP000287651"/>
    </source>
</evidence>
<feature type="non-terminal residue" evidence="2">
    <location>
        <position position="114"/>
    </location>
</feature>
<accession>A0A426XT06</accession>
<protein>
    <submittedName>
        <fullName evidence="2">Uncharacterized protein</fullName>
    </submittedName>
</protein>
<feature type="region of interest" description="Disordered" evidence="1">
    <location>
        <begin position="94"/>
        <end position="114"/>
    </location>
</feature>
<dbReference type="AlphaFoldDB" id="A0A426XT06"/>
<feature type="region of interest" description="Disordered" evidence="1">
    <location>
        <begin position="52"/>
        <end position="79"/>
    </location>
</feature>